<evidence type="ECO:0000313" key="14">
    <source>
        <dbReference type="EMBL" id="MDP4539352.1"/>
    </source>
</evidence>
<comment type="similarity">
    <text evidence="3 10 13">Belongs to the IPP transferase family.</text>
</comment>
<comment type="catalytic activity">
    <reaction evidence="9 10 11">
        <text>adenosine(37) in tRNA + dimethylallyl diphosphate = N(6)-dimethylallyladenosine(37) in tRNA + diphosphate</text>
        <dbReference type="Rhea" id="RHEA:26482"/>
        <dbReference type="Rhea" id="RHEA-COMP:10162"/>
        <dbReference type="Rhea" id="RHEA-COMP:10375"/>
        <dbReference type="ChEBI" id="CHEBI:33019"/>
        <dbReference type="ChEBI" id="CHEBI:57623"/>
        <dbReference type="ChEBI" id="CHEBI:74411"/>
        <dbReference type="ChEBI" id="CHEBI:74415"/>
        <dbReference type="EC" id="2.5.1.75"/>
    </reaction>
</comment>
<evidence type="ECO:0000256" key="9">
    <source>
        <dbReference type="ARBA" id="ARBA00049563"/>
    </source>
</evidence>
<dbReference type="Gene3D" id="3.40.50.300">
    <property type="entry name" value="P-loop containing nucleotide triphosphate hydrolases"/>
    <property type="match status" value="1"/>
</dbReference>
<dbReference type="EC" id="2.5.1.75" evidence="10"/>
<evidence type="ECO:0000256" key="2">
    <source>
        <dbReference type="ARBA" id="ARBA00003213"/>
    </source>
</evidence>
<evidence type="ECO:0000256" key="8">
    <source>
        <dbReference type="ARBA" id="ARBA00022842"/>
    </source>
</evidence>
<evidence type="ECO:0000256" key="11">
    <source>
        <dbReference type="RuleBase" id="RU003783"/>
    </source>
</evidence>
<name>A0ABT9H7Q8_9SPHN</name>
<feature type="binding site" evidence="10">
    <location>
        <begin position="22"/>
        <end position="27"/>
    </location>
    <ligand>
        <name>substrate</name>
    </ligand>
</feature>
<feature type="site" description="Interaction with substrate tRNA" evidence="10">
    <location>
        <position position="138"/>
    </location>
</feature>
<dbReference type="InterPro" id="IPR018022">
    <property type="entry name" value="IPT"/>
</dbReference>
<evidence type="ECO:0000256" key="1">
    <source>
        <dbReference type="ARBA" id="ARBA00001946"/>
    </source>
</evidence>
<evidence type="ECO:0000256" key="13">
    <source>
        <dbReference type="RuleBase" id="RU003785"/>
    </source>
</evidence>
<dbReference type="Gene3D" id="1.10.20.140">
    <property type="match status" value="1"/>
</dbReference>
<dbReference type="Pfam" id="PF01715">
    <property type="entry name" value="IPPT"/>
    <property type="match status" value="1"/>
</dbReference>
<accession>A0ABT9H7Q8</accession>
<gene>
    <name evidence="10 14" type="primary">miaA</name>
    <name evidence="14" type="ORF">Q9K01_06925</name>
</gene>
<keyword evidence="4 10" id="KW-0808">Transferase</keyword>
<protein>
    <recommendedName>
        <fullName evidence="10">tRNA dimethylallyltransferase</fullName>
        <ecNumber evidence="10">2.5.1.75</ecNumber>
    </recommendedName>
    <alternativeName>
        <fullName evidence="10">Dimethylallyl diphosphate:tRNA dimethylallyltransferase</fullName>
        <shortName evidence="10">DMAPP:tRNA dimethylallyltransferase</shortName>
        <shortName evidence="10">DMATase</shortName>
    </alternativeName>
    <alternativeName>
        <fullName evidence="10">Isopentenyl-diphosphate:tRNA isopentenyltransferase</fullName>
        <shortName evidence="10">IPP transferase</shortName>
        <shortName evidence="10">IPPT</shortName>
        <shortName evidence="10">IPTase</shortName>
    </alternativeName>
</protein>
<feature type="region of interest" description="Interaction with substrate tRNA" evidence="10">
    <location>
        <begin position="50"/>
        <end position="53"/>
    </location>
</feature>
<reference evidence="14 15" key="1">
    <citation type="submission" date="2023-08" db="EMBL/GenBank/DDBJ databases">
        <title>genomic of DY56.</title>
        <authorList>
            <person name="Wang Y."/>
        </authorList>
    </citation>
    <scope>NUCLEOTIDE SEQUENCE [LARGE SCALE GENOMIC DNA]</scope>
    <source>
        <strain evidence="14 15">DY56-A-20</strain>
    </source>
</reference>
<evidence type="ECO:0000256" key="5">
    <source>
        <dbReference type="ARBA" id="ARBA00022694"/>
    </source>
</evidence>
<keyword evidence="6 10" id="KW-0547">Nucleotide-binding</keyword>
<evidence type="ECO:0000256" key="10">
    <source>
        <dbReference type="HAMAP-Rule" id="MF_00185"/>
    </source>
</evidence>
<feature type="binding site" evidence="10">
    <location>
        <begin position="20"/>
        <end position="27"/>
    </location>
    <ligand>
        <name>ATP</name>
        <dbReference type="ChEBI" id="CHEBI:30616"/>
    </ligand>
</feature>
<keyword evidence="15" id="KW-1185">Reference proteome</keyword>
<comment type="caution">
    <text evidence="14">The sequence shown here is derived from an EMBL/GenBank/DDBJ whole genome shotgun (WGS) entry which is preliminary data.</text>
</comment>
<dbReference type="GO" id="GO:0052381">
    <property type="term" value="F:tRNA dimethylallyltransferase activity"/>
    <property type="evidence" value="ECO:0007669"/>
    <property type="project" value="UniProtKB-EC"/>
</dbReference>
<proteinExistence type="inferred from homology"/>
<keyword evidence="5 10" id="KW-0819">tRNA processing</keyword>
<keyword evidence="8 10" id="KW-0460">Magnesium</keyword>
<organism evidence="14 15">
    <name type="scientific">Qipengyuania benthica</name>
    <dbReference type="NCBI Taxonomy" id="3067651"/>
    <lineage>
        <taxon>Bacteria</taxon>
        <taxon>Pseudomonadati</taxon>
        <taxon>Pseudomonadota</taxon>
        <taxon>Alphaproteobacteria</taxon>
        <taxon>Sphingomonadales</taxon>
        <taxon>Erythrobacteraceae</taxon>
        <taxon>Qipengyuania</taxon>
    </lineage>
</organism>
<keyword evidence="7 10" id="KW-0067">ATP-binding</keyword>
<comment type="caution">
    <text evidence="10">Lacks conserved residue(s) required for the propagation of feature annotation.</text>
</comment>
<evidence type="ECO:0000256" key="4">
    <source>
        <dbReference type="ARBA" id="ARBA00022679"/>
    </source>
</evidence>
<comment type="cofactor">
    <cofactor evidence="1 10">
        <name>Mg(2+)</name>
        <dbReference type="ChEBI" id="CHEBI:18420"/>
    </cofactor>
</comment>
<evidence type="ECO:0000256" key="3">
    <source>
        <dbReference type="ARBA" id="ARBA00005842"/>
    </source>
</evidence>
<dbReference type="Proteomes" id="UP001235664">
    <property type="component" value="Unassembled WGS sequence"/>
</dbReference>
<dbReference type="SUPFAM" id="SSF52540">
    <property type="entry name" value="P-loop containing nucleoside triphosphate hydrolases"/>
    <property type="match status" value="1"/>
</dbReference>
<dbReference type="EMBL" id="JAVAIL010000002">
    <property type="protein sequence ID" value="MDP4539352.1"/>
    <property type="molecule type" value="Genomic_DNA"/>
</dbReference>
<dbReference type="NCBIfam" id="TIGR00174">
    <property type="entry name" value="miaA"/>
    <property type="match status" value="1"/>
</dbReference>
<comment type="subunit">
    <text evidence="10">Monomer.</text>
</comment>
<dbReference type="PANTHER" id="PTHR11088">
    <property type="entry name" value="TRNA DIMETHYLALLYLTRANSFERASE"/>
    <property type="match status" value="1"/>
</dbReference>
<feature type="site" description="Interaction with substrate tRNA" evidence="10">
    <location>
        <position position="116"/>
    </location>
</feature>
<dbReference type="InterPro" id="IPR039657">
    <property type="entry name" value="Dimethylallyltransferase"/>
</dbReference>
<sequence length="320" mass="34600">MSTRETPEKPLNKPVALIAGPTASGKSDLAVRLARELEADGRRAVVINCDSAQVYADLRVISARPSPAEMAGIEHRLFGTWDGAVPCSAADWAAAAKRTIAELHEAGAVPILCGGTGLYMRTLLDGIAPIPEIDPATRAAVRALAPEKARAALEREDPGAASRLARADRSRTSRALEVVRATGLTLQHWQTRKSGGIAAEIELHPAIVLPDRDWLFARCDRRFVEMLDHGAKREAAALLARGLDPALPVMRAIGVPELAALISGDATREEAIAAGQTATRQYAKRQYTWFRNQPPSNWARYDSADCSPRSIFVSLFQTTR</sequence>
<comment type="function">
    <text evidence="2 10 12">Catalyzes the transfer of a dimethylallyl group onto the adenine at position 37 in tRNAs that read codons beginning with uridine, leading to the formation of N6-(dimethylallyl)adenosine (i(6)A).</text>
</comment>
<dbReference type="PANTHER" id="PTHR11088:SF60">
    <property type="entry name" value="TRNA DIMETHYLALLYLTRANSFERASE"/>
    <property type="match status" value="1"/>
</dbReference>
<evidence type="ECO:0000313" key="15">
    <source>
        <dbReference type="Proteomes" id="UP001235664"/>
    </source>
</evidence>
<dbReference type="HAMAP" id="MF_00185">
    <property type="entry name" value="IPP_trans"/>
    <property type="match status" value="1"/>
</dbReference>
<dbReference type="RefSeq" id="WP_305929487.1">
    <property type="nucleotide sequence ID" value="NZ_JAVAIL010000002.1"/>
</dbReference>
<evidence type="ECO:0000256" key="6">
    <source>
        <dbReference type="ARBA" id="ARBA00022741"/>
    </source>
</evidence>
<dbReference type="InterPro" id="IPR027417">
    <property type="entry name" value="P-loop_NTPase"/>
</dbReference>
<evidence type="ECO:0000256" key="12">
    <source>
        <dbReference type="RuleBase" id="RU003784"/>
    </source>
</evidence>
<evidence type="ECO:0000256" key="7">
    <source>
        <dbReference type="ARBA" id="ARBA00022840"/>
    </source>
</evidence>